<feature type="transmembrane region" description="Helical" evidence="6">
    <location>
        <begin position="118"/>
        <end position="139"/>
    </location>
</feature>
<evidence type="ECO:0000313" key="7">
    <source>
        <dbReference type="EMBL" id="PRY35140.1"/>
    </source>
</evidence>
<accession>A0A2T0SP02</accession>
<evidence type="ECO:0000313" key="8">
    <source>
        <dbReference type="Proteomes" id="UP000239494"/>
    </source>
</evidence>
<dbReference type="RefSeq" id="WP_106193582.1">
    <property type="nucleotide sequence ID" value="NZ_PVTF01000014.1"/>
</dbReference>
<protein>
    <submittedName>
        <fullName evidence="7">Uncharacterized membrane protein YbhN (UPF0104 family)</fullName>
    </submittedName>
</protein>
<comment type="subcellular location">
    <subcellularLocation>
        <location evidence="1">Cell membrane</location>
        <topology evidence="1">Multi-pass membrane protein</topology>
    </subcellularLocation>
</comment>
<feature type="transmembrane region" description="Helical" evidence="6">
    <location>
        <begin position="276"/>
        <end position="292"/>
    </location>
</feature>
<feature type="transmembrane region" description="Helical" evidence="6">
    <location>
        <begin position="151"/>
        <end position="173"/>
    </location>
</feature>
<keyword evidence="8" id="KW-1185">Reference proteome</keyword>
<organism evidence="7 8">
    <name type="scientific">Umezawaea tangerina</name>
    <dbReference type="NCBI Taxonomy" id="84725"/>
    <lineage>
        <taxon>Bacteria</taxon>
        <taxon>Bacillati</taxon>
        <taxon>Actinomycetota</taxon>
        <taxon>Actinomycetes</taxon>
        <taxon>Pseudonocardiales</taxon>
        <taxon>Pseudonocardiaceae</taxon>
        <taxon>Umezawaea</taxon>
    </lineage>
</organism>
<proteinExistence type="predicted"/>
<dbReference type="EMBL" id="PVTF01000014">
    <property type="protein sequence ID" value="PRY35140.1"/>
    <property type="molecule type" value="Genomic_DNA"/>
</dbReference>
<name>A0A2T0SP02_9PSEU</name>
<dbReference type="AlphaFoldDB" id="A0A2T0SP02"/>
<sequence length="334" mass="34259">MGRLWPWLRLLMAVGILVALGWRLGTGAFVDGLRAISAWSVLAALGIGFATTVLSAWRWCVVARGLGLPLPLGTAVADYYRGLLLNSVLPAGVLGDVHRAVNHGKQSGDVGRGVRAVVFERFAGQVVLIAIGVAVLLTQPVTAVDLVPGRGVVLTALAVLAVAAGLAASSPAVRRALRTTWADARAGLLSRSALPRVVFSSAATLLGHLAMFFVAARVAGSTASVGQLVPLFVLALLVMAIPVNVGGWGPREAFLAVAFGTAGLGAAQGLTTAVVYGVLAMVAGLPGVLVLFRGRATAPVVPPVPAGRPSGAQDVEVLPERLDQRREQVLPLAA</sequence>
<comment type="caution">
    <text evidence="7">The sequence shown here is derived from an EMBL/GenBank/DDBJ whole genome shotgun (WGS) entry which is preliminary data.</text>
</comment>
<dbReference type="Proteomes" id="UP000239494">
    <property type="component" value="Unassembled WGS sequence"/>
</dbReference>
<keyword evidence="3 6" id="KW-0812">Transmembrane</keyword>
<keyword evidence="4 6" id="KW-1133">Transmembrane helix</keyword>
<gene>
    <name evidence="7" type="ORF">CLV43_11458</name>
</gene>
<evidence type="ECO:0000256" key="6">
    <source>
        <dbReference type="SAM" id="Phobius"/>
    </source>
</evidence>
<dbReference type="PANTHER" id="PTHR40277:SF1">
    <property type="entry name" value="BLL5419 PROTEIN"/>
    <property type="match status" value="1"/>
</dbReference>
<dbReference type="Pfam" id="PF03706">
    <property type="entry name" value="LPG_synthase_TM"/>
    <property type="match status" value="1"/>
</dbReference>
<feature type="transmembrane region" description="Helical" evidence="6">
    <location>
        <begin position="36"/>
        <end position="59"/>
    </location>
</feature>
<feature type="transmembrane region" description="Helical" evidence="6">
    <location>
        <begin position="253"/>
        <end position="270"/>
    </location>
</feature>
<feature type="transmembrane region" description="Helical" evidence="6">
    <location>
        <begin position="6"/>
        <end position="24"/>
    </location>
</feature>
<evidence type="ECO:0000256" key="2">
    <source>
        <dbReference type="ARBA" id="ARBA00022475"/>
    </source>
</evidence>
<dbReference type="OrthoDB" id="4803763at2"/>
<feature type="transmembrane region" description="Helical" evidence="6">
    <location>
        <begin position="193"/>
        <end position="216"/>
    </location>
</feature>
<reference evidence="7 8" key="1">
    <citation type="submission" date="2018-03" db="EMBL/GenBank/DDBJ databases">
        <title>Genomic Encyclopedia of Archaeal and Bacterial Type Strains, Phase II (KMG-II): from individual species to whole genera.</title>
        <authorList>
            <person name="Goeker M."/>
        </authorList>
    </citation>
    <scope>NUCLEOTIDE SEQUENCE [LARGE SCALE GENOMIC DNA]</scope>
    <source>
        <strain evidence="7 8">DSM 44720</strain>
    </source>
</reference>
<evidence type="ECO:0000256" key="4">
    <source>
        <dbReference type="ARBA" id="ARBA00022989"/>
    </source>
</evidence>
<dbReference type="InterPro" id="IPR022791">
    <property type="entry name" value="L-PG_synthase/AglD"/>
</dbReference>
<evidence type="ECO:0000256" key="5">
    <source>
        <dbReference type="ARBA" id="ARBA00023136"/>
    </source>
</evidence>
<evidence type="ECO:0000256" key="1">
    <source>
        <dbReference type="ARBA" id="ARBA00004651"/>
    </source>
</evidence>
<keyword evidence="5 6" id="KW-0472">Membrane</keyword>
<feature type="transmembrane region" description="Helical" evidence="6">
    <location>
        <begin position="228"/>
        <end position="246"/>
    </location>
</feature>
<dbReference type="PANTHER" id="PTHR40277">
    <property type="entry name" value="BLL5419 PROTEIN"/>
    <property type="match status" value="1"/>
</dbReference>
<keyword evidence="2" id="KW-1003">Cell membrane</keyword>
<evidence type="ECO:0000256" key="3">
    <source>
        <dbReference type="ARBA" id="ARBA00022692"/>
    </source>
</evidence>
<dbReference type="GO" id="GO:0005886">
    <property type="term" value="C:plasma membrane"/>
    <property type="evidence" value="ECO:0007669"/>
    <property type="project" value="UniProtKB-SubCell"/>
</dbReference>